<name>A0A8E0KHE1_9CAUL</name>
<evidence type="ECO:0000313" key="1">
    <source>
        <dbReference type="EMBL" id="GAD58221.1"/>
    </source>
</evidence>
<dbReference type="AlphaFoldDB" id="A0A8E0KHE1"/>
<gene>
    <name evidence="1" type="ORF">MBEBAB_0471</name>
</gene>
<organism evidence="1 2">
    <name type="scientific">Brevundimonas abyssalis TAR-001</name>
    <dbReference type="NCBI Taxonomy" id="1391729"/>
    <lineage>
        <taxon>Bacteria</taxon>
        <taxon>Pseudomonadati</taxon>
        <taxon>Pseudomonadota</taxon>
        <taxon>Alphaproteobacteria</taxon>
        <taxon>Caulobacterales</taxon>
        <taxon>Caulobacteraceae</taxon>
        <taxon>Brevundimonas</taxon>
    </lineage>
</organism>
<proteinExistence type="predicted"/>
<comment type="caution">
    <text evidence="1">The sequence shown here is derived from an EMBL/GenBank/DDBJ whole genome shotgun (WGS) entry which is preliminary data.</text>
</comment>
<keyword evidence="2" id="KW-1185">Reference proteome</keyword>
<protein>
    <submittedName>
        <fullName evidence="1">Uncharacterized protein</fullName>
    </submittedName>
</protein>
<dbReference type="EMBL" id="BATC01000005">
    <property type="protein sequence ID" value="GAD58221.1"/>
    <property type="molecule type" value="Genomic_DNA"/>
</dbReference>
<sequence>MLDRILPDRADAAAHREIVVNTEDMPGVLEPIHAAAIIADHAVFRVTSGGCTERDDIQPIITLVDDEAVVTLRRMHNDYCQAYAEDGLELIWTFEELGLQPGQRVRVNNPYLDTL</sequence>
<accession>A0A8E0KHE1</accession>
<dbReference type="Proteomes" id="UP000016569">
    <property type="component" value="Unassembled WGS sequence"/>
</dbReference>
<reference evidence="2" key="1">
    <citation type="journal article" date="2013" name="Genome Announc.">
        <title>Draft Genome Sequence of the Dimorphic Prosthecate Bacterium Brevundimonas abyssalis TAR-001T.</title>
        <authorList>
            <person name="Tsubouchi T."/>
            <person name="Nishi S."/>
            <person name="Usui K."/>
            <person name="Shimane Y."/>
            <person name="Takaki Y."/>
            <person name="Maruyama T."/>
            <person name="Hatada Y."/>
        </authorList>
    </citation>
    <scope>NUCLEOTIDE SEQUENCE [LARGE SCALE GENOMIC DNA]</scope>
    <source>
        <strain evidence="2">TAR-001</strain>
    </source>
</reference>
<evidence type="ECO:0000313" key="2">
    <source>
        <dbReference type="Proteomes" id="UP000016569"/>
    </source>
</evidence>